<evidence type="ECO:0000256" key="10">
    <source>
        <dbReference type="ARBA" id="ARBA00023027"/>
    </source>
</evidence>
<dbReference type="Pfam" id="PF02233">
    <property type="entry name" value="PNTB"/>
    <property type="match status" value="1"/>
</dbReference>
<dbReference type="PANTHER" id="PTHR10160">
    <property type="entry name" value="NAD(P) TRANSHYDROGENASE"/>
    <property type="match status" value="1"/>
</dbReference>
<dbReference type="InterPro" id="IPR007886">
    <property type="entry name" value="AlaDH/PNT_N"/>
</dbReference>
<keyword evidence="18" id="KW-1185">Reference proteome</keyword>
<dbReference type="CDD" id="cd05304">
    <property type="entry name" value="Rubrum_tdh"/>
    <property type="match status" value="1"/>
</dbReference>
<feature type="region of interest" description="Disordered" evidence="13">
    <location>
        <begin position="876"/>
        <end position="902"/>
    </location>
</feature>
<gene>
    <name evidence="17" type="ORF">BSTOLATCC_MIC9927</name>
</gene>
<dbReference type="Pfam" id="PF05222">
    <property type="entry name" value="AlaDh_PNT_N"/>
    <property type="match status" value="1"/>
</dbReference>
<evidence type="ECO:0000313" key="18">
    <source>
        <dbReference type="Proteomes" id="UP001162131"/>
    </source>
</evidence>
<dbReference type="GO" id="GO:0008750">
    <property type="term" value="F:proton-translocating NAD(P)+ transhydrogenase activity"/>
    <property type="evidence" value="ECO:0007669"/>
    <property type="project" value="UniProtKB-EC"/>
</dbReference>
<dbReference type="EMBL" id="CAJZBQ010000011">
    <property type="protein sequence ID" value="CAG9314130.1"/>
    <property type="molecule type" value="Genomic_DNA"/>
</dbReference>
<dbReference type="NCBIfam" id="NF006942">
    <property type="entry name" value="PRK09424.1"/>
    <property type="match status" value="1"/>
</dbReference>
<dbReference type="InterPro" id="IPR007698">
    <property type="entry name" value="AlaDH/PNT_NAD(H)-bd"/>
</dbReference>
<feature type="compositionally biased region" description="Basic residues" evidence="13">
    <location>
        <begin position="1022"/>
        <end position="1045"/>
    </location>
</feature>
<evidence type="ECO:0000256" key="12">
    <source>
        <dbReference type="ARBA" id="ARBA00048202"/>
    </source>
</evidence>
<keyword evidence="6" id="KW-0547">Nucleotide-binding</keyword>
<keyword evidence="10" id="KW-0520">NAD</keyword>
<dbReference type="EC" id="7.1.1.1" evidence="2"/>
<dbReference type="InterPro" id="IPR029035">
    <property type="entry name" value="DHS-like_NAD/FAD-binding_dom"/>
</dbReference>
<evidence type="ECO:0000256" key="14">
    <source>
        <dbReference type="SAM" id="Phobius"/>
    </source>
</evidence>
<feature type="transmembrane region" description="Helical" evidence="14">
    <location>
        <begin position="6"/>
        <end position="25"/>
    </location>
</feature>
<keyword evidence="3" id="KW-1003">Cell membrane</keyword>
<feature type="transmembrane region" description="Helical" evidence="14">
    <location>
        <begin position="908"/>
        <end position="929"/>
    </location>
</feature>
<feature type="transmembrane region" description="Helical" evidence="14">
    <location>
        <begin position="88"/>
        <end position="108"/>
    </location>
</feature>
<keyword evidence="8" id="KW-1278">Translocase</keyword>
<keyword evidence="9 14" id="KW-1133">Transmembrane helix</keyword>
<dbReference type="AlphaFoldDB" id="A0AAU9ISD5"/>
<dbReference type="Gene3D" id="3.40.50.1220">
    <property type="entry name" value="TPP-binding domain"/>
    <property type="match status" value="1"/>
</dbReference>
<sequence>MEAFVVGAYMVCAVFFILSLGGLSNQESAKRGNFYGVIAMILAITATLFVEEFNGRYLFFFPAFVLGGVVGLGMALKVEMISMPQMVAALHSFVGLAATMVSFASYLLHPDQTNLEIIEINIGVFIGAITFSGSVVAWGKLQEVIRSKPLIICGWFRHVINLMFALGCLACAIYYAIEEDHDYRLYALLANAGLSCFIGWHLVMAIGGADMPVVVSMLNSYSGWATSASGFLLQDELLIITGALVGSSGAILSYIMCKAMNRSFFNVIAGGFGEGTAVAAQAAQNTKVTGTLKPITLHKMVDLLRDAHNIIIVPGYGMAVARCQHDVGTLADFLIKTGRKVRFCIHPVAGRLPGHMNVLLAEADVDYSIVKEMDHLNKEFSEVDLALVIGANDIVNPDALENPQSPIAGMPVCEVWNAKDTVVFKRGGGAGYAGIENPLFFKDNTHMFYGSADKSIKEILNQVTTLKEVFIETGGGVEYDDSADEEEALNKPEEVFPEPTKQIGVPNEIYPLENRVAMAPDSVKLFRRLGFRVLVESGAGKGANFPDEAYAKEGAIISSTEEVWNSEIVLKVRKPDYHPVLGRHEDTLLENTRLLVSYVYPASNADWLKDLAKRYPKLTYMAMDCVPRITKAQKLDSLSSMGSIAGYRAVVEAFHYYKKTPKPMVTAAGKIPPTKVLVIGAGVAGLAAIGYSRSLGCIVSAMDTRSAAKSDAESMGAHFVEVPIKEEGAVVGGYAKVMSENYQKAQYDVTKKTAAKCDIVITTALIPGRKAPILMDAGIVKSMKYGSVIVDLAAEQGGNVEGTRAGEAVFTDNGVTIVGFTDLTSRMAPQSSELYTNNLYNLLDDLLNTHKFKVNLDDEIIGPMVVIHEGEYSYQPPKAVPAPPKPNVETPGAHPSKKKQKHHWSRDFKMFIVAAVAIGLFVGLSYATYGTFMRLFMTFVLAIFIGYMVIWNVTPALHTPLMSVTNAISGIIVIGSMLLLDPTEGTIDEGSGIAIASVFFASINIFGGFTVTQRMLSMFKTDKKKKKNKHHDHNKKEKKDKKHKH</sequence>
<evidence type="ECO:0000256" key="6">
    <source>
        <dbReference type="ARBA" id="ARBA00022741"/>
    </source>
</evidence>
<evidence type="ECO:0000256" key="7">
    <source>
        <dbReference type="ARBA" id="ARBA00022857"/>
    </source>
</evidence>
<evidence type="ECO:0000256" key="2">
    <source>
        <dbReference type="ARBA" id="ARBA00012943"/>
    </source>
</evidence>
<organism evidence="17 18">
    <name type="scientific">Blepharisma stoltei</name>
    <dbReference type="NCBI Taxonomy" id="1481888"/>
    <lineage>
        <taxon>Eukaryota</taxon>
        <taxon>Sar</taxon>
        <taxon>Alveolata</taxon>
        <taxon>Ciliophora</taxon>
        <taxon>Postciliodesmatophora</taxon>
        <taxon>Heterotrichea</taxon>
        <taxon>Heterotrichida</taxon>
        <taxon>Blepharismidae</taxon>
        <taxon>Blepharisma</taxon>
    </lineage>
</organism>
<comment type="subcellular location">
    <subcellularLocation>
        <location evidence="1">Cell inner membrane</location>
        <topology evidence="1">Multi-pass membrane protein</topology>
    </subcellularLocation>
</comment>
<evidence type="ECO:0000256" key="3">
    <source>
        <dbReference type="ARBA" id="ARBA00022475"/>
    </source>
</evidence>
<dbReference type="SMART" id="SM01002">
    <property type="entry name" value="AlaDh_PNT_C"/>
    <property type="match status" value="1"/>
</dbReference>
<evidence type="ECO:0000256" key="11">
    <source>
        <dbReference type="ARBA" id="ARBA00023136"/>
    </source>
</evidence>
<keyword evidence="7" id="KW-0521">NADP</keyword>
<feature type="transmembrane region" description="Helical" evidence="14">
    <location>
        <begin position="183"/>
        <end position="206"/>
    </location>
</feature>
<dbReference type="Pfam" id="PF12769">
    <property type="entry name" value="PNTB_4TM"/>
    <property type="match status" value="1"/>
</dbReference>
<feature type="domain" description="Alanine dehydrogenase/pyridine nucleotide transhydrogenase N-terminal" evidence="16">
    <location>
        <begin position="504"/>
        <end position="645"/>
    </location>
</feature>
<evidence type="ECO:0000259" key="15">
    <source>
        <dbReference type="SMART" id="SM01002"/>
    </source>
</evidence>
<dbReference type="InterPro" id="IPR036291">
    <property type="entry name" value="NAD(P)-bd_dom_sf"/>
</dbReference>
<feature type="transmembrane region" description="Helical" evidence="14">
    <location>
        <begin position="992"/>
        <end position="1016"/>
    </location>
</feature>
<feature type="transmembrane region" description="Helical" evidence="14">
    <location>
        <begin position="32"/>
        <end position="50"/>
    </location>
</feature>
<evidence type="ECO:0000313" key="17">
    <source>
        <dbReference type="EMBL" id="CAG9314130.1"/>
    </source>
</evidence>
<feature type="transmembrane region" description="Helical" evidence="14">
    <location>
        <begin position="56"/>
        <end position="76"/>
    </location>
</feature>
<evidence type="ECO:0000256" key="4">
    <source>
        <dbReference type="ARBA" id="ARBA00022519"/>
    </source>
</evidence>
<feature type="transmembrane region" description="Helical" evidence="14">
    <location>
        <begin position="238"/>
        <end position="257"/>
    </location>
</feature>
<keyword evidence="11 14" id="KW-0472">Membrane</keyword>
<dbReference type="SMART" id="SM01003">
    <property type="entry name" value="AlaDh_PNT_N"/>
    <property type="match status" value="1"/>
</dbReference>
<protein>
    <recommendedName>
        <fullName evidence="2">proton-translocating NAD(P)(+) transhydrogenase</fullName>
        <ecNumber evidence="2">7.1.1.1</ecNumber>
    </recommendedName>
</protein>
<keyword evidence="5 14" id="KW-0812">Transmembrane</keyword>
<feature type="transmembrane region" description="Helical" evidence="14">
    <location>
        <begin position="961"/>
        <end position="980"/>
    </location>
</feature>
<dbReference type="SUPFAM" id="SSF51735">
    <property type="entry name" value="NAD(P)-binding Rossmann-fold domains"/>
    <property type="match status" value="1"/>
</dbReference>
<dbReference type="GO" id="GO:0006740">
    <property type="term" value="P:NADPH regeneration"/>
    <property type="evidence" value="ECO:0007669"/>
    <property type="project" value="TreeGrafter"/>
</dbReference>
<evidence type="ECO:0000259" key="16">
    <source>
        <dbReference type="SMART" id="SM01003"/>
    </source>
</evidence>
<dbReference type="NCBIfam" id="TIGR00561">
    <property type="entry name" value="pntA"/>
    <property type="match status" value="1"/>
</dbReference>
<dbReference type="SUPFAM" id="SSF52467">
    <property type="entry name" value="DHS-like NAD/FAD-binding domain"/>
    <property type="match status" value="1"/>
</dbReference>
<dbReference type="GO" id="GO:0005886">
    <property type="term" value="C:plasma membrane"/>
    <property type="evidence" value="ECO:0007669"/>
    <property type="project" value="UniProtKB-SubCell"/>
</dbReference>
<dbReference type="InterPro" id="IPR026255">
    <property type="entry name" value="NADP_transhyd_a"/>
</dbReference>
<name>A0AAU9ISD5_9CILI</name>
<dbReference type="PANTHER" id="PTHR10160:SF19">
    <property type="entry name" value="PROTON-TRANSLOCATING NAD(P)(+) TRANSHYDROGENASE"/>
    <property type="match status" value="1"/>
</dbReference>
<evidence type="ECO:0000256" key="9">
    <source>
        <dbReference type="ARBA" id="ARBA00022989"/>
    </source>
</evidence>
<evidence type="ECO:0000256" key="1">
    <source>
        <dbReference type="ARBA" id="ARBA00004429"/>
    </source>
</evidence>
<dbReference type="Proteomes" id="UP001162131">
    <property type="component" value="Unassembled WGS sequence"/>
</dbReference>
<comment type="catalytic activity">
    <reaction evidence="12">
        <text>NAD(+) + NADPH + H(+)(in) = NADH + NADP(+) + H(+)(out)</text>
        <dbReference type="Rhea" id="RHEA:47992"/>
        <dbReference type="ChEBI" id="CHEBI:15378"/>
        <dbReference type="ChEBI" id="CHEBI:57540"/>
        <dbReference type="ChEBI" id="CHEBI:57783"/>
        <dbReference type="ChEBI" id="CHEBI:57945"/>
        <dbReference type="ChEBI" id="CHEBI:58349"/>
        <dbReference type="EC" id="7.1.1.1"/>
    </reaction>
</comment>
<feature type="transmembrane region" description="Helical" evidence="14">
    <location>
        <begin position="935"/>
        <end position="954"/>
    </location>
</feature>
<reference evidence="17" key="1">
    <citation type="submission" date="2021-09" db="EMBL/GenBank/DDBJ databases">
        <authorList>
            <consortium name="AG Swart"/>
            <person name="Singh M."/>
            <person name="Singh A."/>
            <person name="Seah K."/>
            <person name="Emmerich C."/>
        </authorList>
    </citation>
    <scope>NUCLEOTIDE SEQUENCE</scope>
    <source>
        <strain evidence="17">ATCC30299</strain>
    </source>
</reference>
<keyword evidence="4" id="KW-0997">Cell inner membrane</keyword>
<dbReference type="InterPro" id="IPR034300">
    <property type="entry name" value="PNTB-like"/>
</dbReference>
<dbReference type="SUPFAM" id="SSF52283">
    <property type="entry name" value="Formate/glycerate dehydrogenase catalytic domain-like"/>
    <property type="match status" value="1"/>
</dbReference>
<dbReference type="InterPro" id="IPR024605">
    <property type="entry name" value="NADP_transhyd_a_C"/>
</dbReference>
<dbReference type="Pfam" id="PF01262">
    <property type="entry name" value="AlaDh_PNT_C"/>
    <property type="match status" value="1"/>
</dbReference>
<dbReference type="GO" id="GO:0050661">
    <property type="term" value="F:NADP binding"/>
    <property type="evidence" value="ECO:0007669"/>
    <property type="project" value="TreeGrafter"/>
</dbReference>
<evidence type="ECO:0000256" key="8">
    <source>
        <dbReference type="ARBA" id="ARBA00022967"/>
    </source>
</evidence>
<feature type="domain" description="Alanine dehydrogenase/pyridine nucleotide transhydrogenase NAD(H)-binding" evidence="15">
    <location>
        <begin position="654"/>
        <end position="819"/>
    </location>
</feature>
<evidence type="ECO:0000256" key="5">
    <source>
        <dbReference type="ARBA" id="ARBA00022692"/>
    </source>
</evidence>
<proteinExistence type="predicted"/>
<feature type="transmembrane region" description="Helical" evidence="14">
    <location>
        <begin position="120"/>
        <end position="138"/>
    </location>
</feature>
<comment type="caution">
    <text evidence="17">The sequence shown here is derived from an EMBL/GenBank/DDBJ whole genome shotgun (WGS) entry which is preliminary data.</text>
</comment>
<accession>A0AAU9ISD5</accession>
<dbReference type="Gene3D" id="3.40.50.720">
    <property type="entry name" value="NAD(P)-binding Rossmann-like Domain"/>
    <property type="match status" value="2"/>
</dbReference>
<feature type="transmembrane region" description="Helical" evidence="14">
    <location>
        <begin position="159"/>
        <end position="177"/>
    </location>
</feature>
<evidence type="ECO:0000256" key="13">
    <source>
        <dbReference type="SAM" id="MobiDB-lite"/>
    </source>
</evidence>
<feature type="region of interest" description="Disordered" evidence="13">
    <location>
        <begin position="1021"/>
        <end position="1045"/>
    </location>
</feature>